<evidence type="ECO:0000313" key="1">
    <source>
        <dbReference type="EMBL" id="TKY92214.1"/>
    </source>
</evidence>
<comment type="caution">
    <text evidence="1">The sequence shown here is derived from an EMBL/GenBank/DDBJ whole genome shotgun (WGS) entry which is preliminary data.</text>
</comment>
<dbReference type="EMBL" id="QYBA01000059">
    <property type="protein sequence ID" value="TKY92214.1"/>
    <property type="molecule type" value="Genomic_DNA"/>
</dbReference>
<accession>A0AC61SCT7</accession>
<gene>
    <name evidence="1" type="ORF">C5S46_01790</name>
</gene>
<proteinExistence type="predicted"/>
<reference evidence="1" key="1">
    <citation type="submission" date="2018-09" db="EMBL/GenBank/DDBJ databases">
        <title>A genomic encyclopedia of anaerobic methanotrophic archaea.</title>
        <authorList>
            <person name="Skennerton C.T."/>
            <person name="Chadwick G.L."/>
            <person name="Laso-Perez R."/>
            <person name="Leu A.O."/>
            <person name="Speth D.R."/>
            <person name="Yu H."/>
            <person name="Morgan-Lang C."/>
            <person name="Hatzenpichler R."/>
            <person name="Goudeau D."/>
            <person name="Malmstrom R."/>
            <person name="Woyke T."/>
            <person name="Hallam S."/>
            <person name="Tyson G.W."/>
            <person name="Wegener G."/>
            <person name="Boetius A."/>
            <person name="Orphan V.J."/>
        </authorList>
    </citation>
    <scope>NUCLEOTIDE SEQUENCE</scope>
    <source>
        <strain evidence="1">CONS3730D10UFb2</strain>
    </source>
</reference>
<evidence type="ECO:0000313" key="2">
    <source>
        <dbReference type="Proteomes" id="UP000315423"/>
    </source>
</evidence>
<dbReference type="Proteomes" id="UP000315423">
    <property type="component" value="Unassembled WGS sequence"/>
</dbReference>
<organism evidence="1 2">
    <name type="scientific">Candidatus Methanomarinus sp</name>
    <dbReference type="NCBI Taxonomy" id="3386244"/>
    <lineage>
        <taxon>Archaea</taxon>
        <taxon>Methanobacteriati</taxon>
        <taxon>Methanobacteriota</taxon>
        <taxon>Stenosarchaea group</taxon>
        <taxon>Methanomicrobia</taxon>
        <taxon>Methanosarcinales</taxon>
        <taxon>ANME-2 cluster</taxon>
        <taxon>Candidatus Methanocomedenaceae</taxon>
        <taxon>Candidatus Methanomarinus</taxon>
    </lineage>
</organism>
<name>A0AC61SCT7_9EURY</name>
<protein>
    <submittedName>
        <fullName evidence="1">Glycosyltransferase</fullName>
    </submittedName>
</protein>
<sequence length="248" mass="28119">MDPEISIIVPTLNEEKYIEATLITLSNQNTNVPYEIIVSDGGSTDKTPDIARQYTDRVVECDIYGIGYGRNQGALNTSDNSKYLVFVDADTKLPSFFLAWMYDKFINNPDVVAFSTRFTFSEQSQQVKLAQQVANHYFEMRDKLLTTTLPGFITCVRKDAYSTCGGYQNVLLEDVEFSRRIGKVGKVRYYNDITVTNSSRRLENMGLLGTIYYYAQLDIGKSTDSSMIDKLSKKIGIANLREYIGIRD</sequence>